<dbReference type="Proteomes" id="UP000547674">
    <property type="component" value="Unassembled WGS sequence"/>
</dbReference>
<evidence type="ECO:0000313" key="2">
    <source>
        <dbReference type="EMBL" id="NNF05501.1"/>
    </source>
</evidence>
<dbReference type="AlphaFoldDB" id="A0A7Y2E5I1"/>
<dbReference type="PANTHER" id="PTHR43199">
    <property type="entry name" value="GLUTATHIONE HYDROLASE"/>
    <property type="match status" value="1"/>
</dbReference>
<evidence type="ECO:0000313" key="3">
    <source>
        <dbReference type="Proteomes" id="UP000547674"/>
    </source>
</evidence>
<comment type="caution">
    <text evidence="2">The sequence shown here is derived from an EMBL/GenBank/DDBJ whole genome shotgun (WGS) entry which is preliminary data.</text>
</comment>
<feature type="non-terminal residue" evidence="2">
    <location>
        <position position="71"/>
    </location>
</feature>
<proteinExistence type="inferred from homology"/>
<organism evidence="2 3">
    <name type="scientific">Eiseniibacteriota bacterium</name>
    <dbReference type="NCBI Taxonomy" id="2212470"/>
    <lineage>
        <taxon>Bacteria</taxon>
        <taxon>Candidatus Eiseniibacteriota</taxon>
    </lineage>
</organism>
<evidence type="ECO:0000256" key="1">
    <source>
        <dbReference type="ARBA" id="ARBA00009381"/>
    </source>
</evidence>
<dbReference type="SUPFAM" id="SSF56235">
    <property type="entry name" value="N-terminal nucleophile aminohydrolases (Ntn hydrolases)"/>
    <property type="match status" value="1"/>
</dbReference>
<dbReference type="PANTHER" id="PTHR43199:SF1">
    <property type="entry name" value="GLUTATHIONE HYDROLASE PROENZYME"/>
    <property type="match status" value="1"/>
</dbReference>
<accession>A0A7Y2E5I1</accession>
<dbReference type="InterPro" id="IPR029055">
    <property type="entry name" value="Ntn_hydrolases_N"/>
</dbReference>
<sequence length="71" mass="6843">MHGVVSCGSPHTAKAAVEVLKAGGNAVDAAIAATFATSVGEAALTSLGGGGVALVREPNGKRTACNFFSVA</sequence>
<dbReference type="EMBL" id="JABDJR010000065">
    <property type="protein sequence ID" value="NNF05501.1"/>
    <property type="molecule type" value="Genomic_DNA"/>
</dbReference>
<dbReference type="InterPro" id="IPR051792">
    <property type="entry name" value="GGT_bact"/>
</dbReference>
<name>A0A7Y2E5I1_UNCEI</name>
<gene>
    <name evidence="2" type="ORF">HKN21_01950</name>
</gene>
<dbReference type="Pfam" id="PF01019">
    <property type="entry name" value="G_glu_transpept"/>
    <property type="match status" value="1"/>
</dbReference>
<comment type="similarity">
    <text evidence="1">Belongs to the gamma-glutamyltransferase family.</text>
</comment>
<protein>
    <submittedName>
        <fullName evidence="2">Gamma-glutamyltranspeptidase</fullName>
    </submittedName>
</protein>
<reference evidence="2 3" key="1">
    <citation type="submission" date="2020-03" db="EMBL/GenBank/DDBJ databases">
        <title>Metabolic flexibility allows generalist bacteria to become dominant in a frequently disturbed ecosystem.</title>
        <authorList>
            <person name="Chen Y.-J."/>
            <person name="Leung P.M."/>
            <person name="Bay S.K."/>
            <person name="Hugenholtz P."/>
            <person name="Kessler A.J."/>
            <person name="Shelley G."/>
            <person name="Waite D.W."/>
            <person name="Cook P.L."/>
            <person name="Greening C."/>
        </authorList>
    </citation>
    <scope>NUCLEOTIDE SEQUENCE [LARGE SCALE GENOMIC DNA]</scope>
    <source>
        <strain evidence="2">SS_bin_28</strain>
    </source>
</reference>